<dbReference type="KEGG" id="som:SOMG_03134"/>
<accession>A0AAE9WBI2</accession>
<evidence type="ECO:0000256" key="6">
    <source>
        <dbReference type="PROSITE-ProRule" id="PRU00221"/>
    </source>
</evidence>
<evidence type="ECO:0000256" key="3">
    <source>
        <dbReference type="ARBA" id="ARBA00022574"/>
    </source>
</evidence>
<dbReference type="GO" id="GO:0016070">
    <property type="term" value="P:RNA metabolic process"/>
    <property type="evidence" value="ECO:0007669"/>
    <property type="project" value="UniProtKB-ARBA"/>
</dbReference>
<evidence type="ECO:0000256" key="2">
    <source>
        <dbReference type="ARBA" id="ARBA00005616"/>
    </source>
</evidence>
<name>A0AAE9WBI2_9SCHI</name>
<dbReference type="InterPro" id="IPR001680">
    <property type="entry name" value="WD40_rpt"/>
</dbReference>
<dbReference type="EMBL" id="CP115612">
    <property type="protein sequence ID" value="WBW73199.1"/>
    <property type="molecule type" value="Genomic_DNA"/>
</dbReference>
<protein>
    <submittedName>
        <fullName evidence="7">Set1C complex subunit Swd2.1</fullName>
    </submittedName>
</protein>
<comment type="subcellular location">
    <subcellularLocation>
        <location evidence="1">Nucleus</location>
    </subcellularLocation>
</comment>
<organism evidence="7 8">
    <name type="scientific">Schizosaccharomyces osmophilus</name>
    <dbReference type="NCBI Taxonomy" id="2545709"/>
    <lineage>
        <taxon>Eukaryota</taxon>
        <taxon>Fungi</taxon>
        <taxon>Dikarya</taxon>
        <taxon>Ascomycota</taxon>
        <taxon>Taphrinomycotina</taxon>
        <taxon>Schizosaccharomycetes</taxon>
        <taxon>Schizosaccharomycetales</taxon>
        <taxon>Schizosaccharomycetaceae</taxon>
        <taxon>Schizosaccharomyces</taxon>
    </lineage>
</organism>
<dbReference type="GO" id="GO:0048188">
    <property type="term" value="C:Set1C/COMPASS complex"/>
    <property type="evidence" value="ECO:0007669"/>
    <property type="project" value="TreeGrafter"/>
</dbReference>
<keyword evidence="5" id="KW-0539">Nucleus</keyword>
<dbReference type="PANTHER" id="PTHR19861">
    <property type="entry name" value="WD40 REPEAT PROTEIN SWD2"/>
    <property type="match status" value="1"/>
</dbReference>
<dbReference type="AlphaFoldDB" id="A0AAE9WBI2"/>
<dbReference type="SUPFAM" id="SSF50978">
    <property type="entry name" value="WD40 repeat-like"/>
    <property type="match status" value="1"/>
</dbReference>
<dbReference type="InterPro" id="IPR037867">
    <property type="entry name" value="Swd2/WDR82"/>
</dbReference>
<comment type="similarity">
    <text evidence="2">Belongs to the WD repeat SWD2 family.</text>
</comment>
<dbReference type="InterPro" id="IPR036322">
    <property type="entry name" value="WD40_repeat_dom_sf"/>
</dbReference>
<evidence type="ECO:0000313" key="8">
    <source>
        <dbReference type="Proteomes" id="UP001212411"/>
    </source>
</evidence>
<dbReference type="PROSITE" id="PS50294">
    <property type="entry name" value="WD_REPEATS_REGION"/>
    <property type="match status" value="1"/>
</dbReference>
<proteinExistence type="inferred from homology"/>
<keyword evidence="8" id="KW-1185">Reference proteome</keyword>
<evidence type="ECO:0000313" key="7">
    <source>
        <dbReference type="EMBL" id="WBW73199.1"/>
    </source>
</evidence>
<dbReference type="SMART" id="SM00320">
    <property type="entry name" value="WD40"/>
    <property type="match status" value="4"/>
</dbReference>
<dbReference type="Proteomes" id="UP001212411">
    <property type="component" value="Chromosome 2"/>
</dbReference>
<dbReference type="Pfam" id="PF00400">
    <property type="entry name" value="WD40"/>
    <property type="match status" value="2"/>
</dbReference>
<dbReference type="RefSeq" id="XP_056037442.1">
    <property type="nucleotide sequence ID" value="XM_056181925.1"/>
</dbReference>
<keyword evidence="4" id="KW-0677">Repeat</keyword>
<dbReference type="PROSITE" id="PS50082">
    <property type="entry name" value="WD_REPEATS_2"/>
    <property type="match status" value="1"/>
</dbReference>
<evidence type="ECO:0000256" key="5">
    <source>
        <dbReference type="ARBA" id="ARBA00023242"/>
    </source>
</evidence>
<keyword evidence="3 6" id="KW-0853">WD repeat</keyword>
<gene>
    <name evidence="7" type="primary">swd2</name>
    <name evidence="7" type="ORF">SOMG_03134</name>
</gene>
<reference evidence="7 8" key="1">
    <citation type="journal article" date="2023" name="G3 (Bethesda)">
        <title>A high-quality reference genome for the fission yeast Schizosaccharomyces osmophilus.</title>
        <authorList>
            <person name="Jia G.S."/>
            <person name="Zhang W.C."/>
            <person name="Liang Y."/>
            <person name="Liu X.H."/>
            <person name="Rhind N."/>
            <person name="Pidoux A."/>
            <person name="Brysch-Herzberg M."/>
            <person name="Du L.L."/>
        </authorList>
    </citation>
    <scope>NUCLEOTIDE SEQUENCE [LARGE SCALE GENOMIC DNA]</scope>
    <source>
        <strain evidence="7 8">CBS 15793</strain>
    </source>
</reference>
<dbReference type="Gene3D" id="2.130.10.10">
    <property type="entry name" value="YVTN repeat-like/Quinoprotein amine dehydrogenase"/>
    <property type="match status" value="1"/>
</dbReference>
<sequence length="349" mass="39120">MTTVPITYELLSSIEPRKWLKNTELGGEITSVSFDDSGELSLASSTDDSLKLYNCVTGKFIKELASKKYGAHLGRFSHHSNSLIHASTKEDDTIRYLDVVTNRYLRYFPGHKQAVTSLDVSPSDEIFLSASMDNTLRLWDFRSPNCQGLLNVSSPAVAAFDATGLIFACVSERKYKISLYNIKTYDSRPFQEIPLTFLPPHVSISNIEFSTDGKNILLTTANDCHYVVDAYSGQELLRVPARTNAKSASKNLSFYSSACMSPDSKYLFAANDEKHLAIYELPEMKPNQYSDTWNMHELMIQVKDTVPSDPQSCIPMTDKVDCPEVPSIVRFNPRHAQLVTAHSGVVFWN</sequence>
<dbReference type="GO" id="GO:0003682">
    <property type="term" value="F:chromatin binding"/>
    <property type="evidence" value="ECO:0007669"/>
    <property type="project" value="TreeGrafter"/>
</dbReference>
<dbReference type="PANTHER" id="PTHR19861:SF0">
    <property type="entry name" value="WD REPEAT-CONTAINING PROTEIN 82"/>
    <property type="match status" value="1"/>
</dbReference>
<dbReference type="GeneID" id="80876614"/>
<feature type="repeat" description="WD" evidence="6">
    <location>
        <begin position="108"/>
        <end position="143"/>
    </location>
</feature>
<evidence type="ECO:0000256" key="1">
    <source>
        <dbReference type="ARBA" id="ARBA00004123"/>
    </source>
</evidence>
<dbReference type="InterPro" id="IPR015943">
    <property type="entry name" value="WD40/YVTN_repeat-like_dom_sf"/>
</dbReference>
<evidence type="ECO:0000256" key="4">
    <source>
        <dbReference type="ARBA" id="ARBA00022737"/>
    </source>
</evidence>